<name>A0A538U2K5_UNCEI</name>
<sequence>MIAALLGGWLLGPRSRHGSPAPPFDPLSSLDPKTSYLKGVELVGASRSLAALPYFRRALVMRPDLWQVHCDYAAALLNSELVVAPHRGIPRPISRSSWDRVVGAREAFERFDSAERLAASAADRAYVEHVRATVLGAWGFAWDALRDHRRAVQADPSRPELARALSALLDEMRVR</sequence>
<accession>A0A538U2K5</accession>
<dbReference type="AlphaFoldDB" id="A0A538U2K5"/>
<reference evidence="1 2" key="1">
    <citation type="journal article" date="2019" name="Nat. Microbiol.">
        <title>Mediterranean grassland soil C-N compound turnover is dependent on rainfall and depth, and is mediated by genomically divergent microorganisms.</title>
        <authorList>
            <person name="Diamond S."/>
            <person name="Andeer P.F."/>
            <person name="Li Z."/>
            <person name="Crits-Christoph A."/>
            <person name="Burstein D."/>
            <person name="Anantharaman K."/>
            <person name="Lane K.R."/>
            <person name="Thomas B.C."/>
            <person name="Pan C."/>
            <person name="Northen T.R."/>
            <person name="Banfield J.F."/>
        </authorList>
    </citation>
    <scope>NUCLEOTIDE SEQUENCE [LARGE SCALE GENOMIC DNA]</scope>
    <source>
        <strain evidence="1">WS_10</strain>
    </source>
</reference>
<evidence type="ECO:0008006" key="3">
    <source>
        <dbReference type="Google" id="ProtNLM"/>
    </source>
</evidence>
<comment type="caution">
    <text evidence="1">The sequence shown here is derived from an EMBL/GenBank/DDBJ whole genome shotgun (WGS) entry which is preliminary data.</text>
</comment>
<dbReference type="EMBL" id="VBPA01000233">
    <property type="protein sequence ID" value="TMQ70112.1"/>
    <property type="molecule type" value="Genomic_DNA"/>
</dbReference>
<protein>
    <recommendedName>
        <fullName evidence="3">Tetratricopeptide repeat protein</fullName>
    </recommendedName>
</protein>
<dbReference type="Gene3D" id="1.25.40.10">
    <property type="entry name" value="Tetratricopeptide repeat domain"/>
    <property type="match status" value="1"/>
</dbReference>
<dbReference type="SUPFAM" id="SSF48452">
    <property type="entry name" value="TPR-like"/>
    <property type="match status" value="1"/>
</dbReference>
<organism evidence="1 2">
    <name type="scientific">Eiseniibacteriota bacterium</name>
    <dbReference type="NCBI Taxonomy" id="2212470"/>
    <lineage>
        <taxon>Bacteria</taxon>
        <taxon>Candidatus Eiseniibacteriota</taxon>
    </lineage>
</organism>
<dbReference type="InterPro" id="IPR011990">
    <property type="entry name" value="TPR-like_helical_dom_sf"/>
</dbReference>
<evidence type="ECO:0000313" key="2">
    <source>
        <dbReference type="Proteomes" id="UP000319836"/>
    </source>
</evidence>
<dbReference type="Proteomes" id="UP000319836">
    <property type="component" value="Unassembled WGS sequence"/>
</dbReference>
<evidence type="ECO:0000313" key="1">
    <source>
        <dbReference type="EMBL" id="TMQ70112.1"/>
    </source>
</evidence>
<proteinExistence type="predicted"/>
<gene>
    <name evidence="1" type="ORF">E6K80_09560</name>
</gene>